<dbReference type="Pfam" id="PF00689">
    <property type="entry name" value="Cation_ATPase_C"/>
    <property type="match status" value="1"/>
</dbReference>
<keyword evidence="5" id="KW-0547">Nucleotide-binding</keyword>
<dbReference type="InterPro" id="IPR006068">
    <property type="entry name" value="ATPase_P-typ_cation-transptr_C"/>
</dbReference>
<feature type="transmembrane region" description="Helical" evidence="11">
    <location>
        <begin position="896"/>
        <end position="914"/>
    </location>
</feature>
<feature type="transmembrane region" description="Helical" evidence="11">
    <location>
        <begin position="62"/>
        <end position="84"/>
    </location>
</feature>
<dbReference type="SUPFAM" id="SSF56784">
    <property type="entry name" value="HAD-like"/>
    <property type="match status" value="1"/>
</dbReference>
<dbReference type="PRINTS" id="PR00120">
    <property type="entry name" value="HATPASE"/>
</dbReference>
<dbReference type="GO" id="GO:0016887">
    <property type="term" value="F:ATP hydrolysis activity"/>
    <property type="evidence" value="ECO:0007669"/>
    <property type="project" value="InterPro"/>
</dbReference>
<dbReference type="SUPFAM" id="SSF81653">
    <property type="entry name" value="Calcium ATPase, transduction domain A"/>
    <property type="match status" value="1"/>
</dbReference>
<dbReference type="Pfam" id="PF00122">
    <property type="entry name" value="E1-E2_ATPase"/>
    <property type="match status" value="1"/>
</dbReference>
<evidence type="ECO:0000313" key="14">
    <source>
        <dbReference type="Proteomes" id="UP000321408"/>
    </source>
</evidence>
<dbReference type="SFLD" id="SFLDF00027">
    <property type="entry name" value="p-type_atpase"/>
    <property type="match status" value="1"/>
</dbReference>
<dbReference type="GO" id="GO:0005524">
    <property type="term" value="F:ATP binding"/>
    <property type="evidence" value="ECO:0007669"/>
    <property type="project" value="UniProtKB-KW"/>
</dbReference>
<name>A0A5B9D813_9ARCH</name>
<evidence type="ECO:0000256" key="5">
    <source>
        <dbReference type="ARBA" id="ARBA00022741"/>
    </source>
</evidence>
<dbReference type="GO" id="GO:0005391">
    <property type="term" value="F:P-type sodium:potassium-exchanging transporter activity"/>
    <property type="evidence" value="ECO:0007669"/>
    <property type="project" value="TreeGrafter"/>
</dbReference>
<evidence type="ECO:0000256" key="4">
    <source>
        <dbReference type="ARBA" id="ARBA00022692"/>
    </source>
</evidence>
<keyword evidence="6" id="KW-0067">ATP-binding</keyword>
<evidence type="ECO:0000256" key="6">
    <source>
        <dbReference type="ARBA" id="ARBA00022840"/>
    </source>
</evidence>
<dbReference type="GO" id="GO:1990573">
    <property type="term" value="P:potassium ion import across plasma membrane"/>
    <property type="evidence" value="ECO:0007669"/>
    <property type="project" value="TreeGrafter"/>
</dbReference>
<protein>
    <submittedName>
        <fullName evidence="13">Cation-translocating P-type ATPase</fullName>
    </submittedName>
</protein>
<dbReference type="InterPro" id="IPR023299">
    <property type="entry name" value="ATPase_P-typ_cyto_dom_N"/>
</dbReference>
<evidence type="ECO:0000256" key="10">
    <source>
        <dbReference type="ARBA" id="ARBA00023136"/>
    </source>
</evidence>
<evidence type="ECO:0000256" key="1">
    <source>
        <dbReference type="ARBA" id="ARBA00004651"/>
    </source>
</evidence>
<keyword evidence="3" id="KW-0597">Phosphoprotein</keyword>
<dbReference type="GO" id="GO:0030007">
    <property type="term" value="P:intracellular potassium ion homeostasis"/>
    <property type="evidence" value="ECO:0007669"/>
    <property type="project" value="TreeGrafter"/>
</dbReference>
<dbReference type="SUPFAM" id="SSF81660">
    <property type="entry name" value="Metal cation-transporting ATPase, ATP-binding domain N"/>
    <property type="match status" value="1"/>
</dbReference>
<dbReference type="SFLD" id="SFLDG00002">
    <property type="entry name" value="C1.7:_P-type_atpase_like"/>
    <property type="match status" value="1"/>
</dbReference>
<comment type="subcellular location">
    <subcellularLocation>
        <location evidence="1">Cell membrane</location>
        <topology evidence="1">Multi-pass membrane protein</topology>
    </subcellularLocation>
</comment>
<gene>
    <name evidence="13" type="ORF">DSAG12_00551</name>
</gene>
<dbReference type="GO" id="GO:0036376">
    <property type="term" value="P:sodium ion export across plasma membrane"/>
    <property type="evidence" value="ECO:0007669"/>
    <property type="project" value="TreeGrafter"/>
</dbReference>
<dbReference type="InterPro" id="IPR001757">
    <property type="entry name" value="P_typ_ATPase"/>
</dbReference>
<feature type="transmembrane region" description="Helical" evidence="11">
    <location>
        <begin position="295"/>
        <end position="313"/>
    </location>
</feature>
<dbReference type="SFLD" id="SFLDS00003">
    <property type="entry name" value="Haloacid_Dehalogenase"/>
    <property type="match status" value="1"/>
</dbReference>
<feature type="transmembrane region" description="Helical" evidence="11">
    <location>
        <begin position="934"/>
        <end position="955"/>
    </location>
</feature>
<evidence type="ECO:0000256" key="7">
    <source>
        <dbReference type="ARBA" id="ARBA00022842"/>
    </source>
</evidence>
<dbReference type="Pfam" id="PF00690">
    <property type="entry name" value="Cation_ATPase_N"/>
    <property type="match status" value="1"/>
</dbReference>
<dbReference type="PRINTS" id="PR00119">
    <property type="entry name" value="CATATPASE"/>
</dbReference>
<evidence type="ECO:0000259" key="12">
    <source>
        <dbReference type="SMART" id="SM00831"/>
    </source>
</evidence>
<reference evidence="13 14" key="1">
    <citation type="journal article" date="2020" name="Nature">
        <title>Isolation of an archaeon at the prokaryote-eukaryote interface.</title>
        <authorList>
            <person name="Imachi H."/>
            <person name="Nobu M.K."/>
            <person name="Nakahara N."/>
            <person name="Morono Y."/>
            <person name="Ogawara M."/>
            <person name="Takaki Y."/>
            <person name="Takano Y."/>
            <person name="Uematsu K."/>
            <person name="Ikuta T."/>
            <person name="Ito M."/>
            <person name="Matsui Y."/>
            <person name="Miyazaki M."/>
            <person name="Murata K."/>
            <person name="Saito Y."/>
            <person name="Sakai S."/>
            <person name="Song C."/>
            <person name="Tasumi E."/>
            <person name="Yamanaka Y."/>
            <person name="Yamaguchi T."/>
            <person name="Kamagata Y."/>
            <person name="Tamaki H."/>
            <person name="Takai K."/>
        </authorList>
    </citation>
    <scope>NUCLEOTIDE SEQUENCE [LARGE SCALE GENOMIC DNA]</scope>
    <source>
        <strain evidence="13 14">MK-D1</strain>
    </source>
</reference>
<sequence>MEEAKKLAEENYALEIEEIFKKFSTGRKGLDEGKALTLLNSQGFNEIPPGTENLWKIYLAPLFNWLIIIYFIAAIILLVAGLITGESDMLLIYITMAIVLLNSFVAIFQQARATKKLKALKNLAAPTTNVIRNGQREQLLTKNIVVGDLLLLNTGDKIPADARIIEATNLEVNEASLTGESEPVKKSYIKALKSENLPLQSQENMLFYGTYIVMGNALAIVVQTGLNTEIGKISQGLQDSNSTEIPIRKKLNNIGKWFGIGVMAAWIAVVIILYITTGEIAIIPGLYSAMDIMPINIPLLTTIVMLTGVLVMAETGIIVRNLTSVDSLGRVSVVCSDKTGTLTKGQMSVQHIWVRGSRFSVSGSGYVPKGDITLKDKINEPQKVEDIDNFPHLKLLLTAGFLNNNASLIKHEIEVGKKCFIDWKVLGSPTEGALVSFYKKIMKKKDVEQFEQIKEYPFSSLLKRMSKVFKNSEDGKYYVFTKGASEILIMSSSKFLGDENKSFDFIDEMKLVVMNTANEYARQGYRILSLAYNVMDELPKDVDDEELRDIIEKDLIYIGFVAIMDPPREGVKESIENCHKAGIDVIMITGDSLMTAKAIASQISILTKENGKEIAIEGDKIEKLESSEEFFNIKVFARVSPKHKQIIVERYKDANKIVAMTGDGVNDALALNMADAGIAMGISGTDVAKEASDMIISDDSFSSIVKGVHQGRGIFANIRSLVFFFICTNLFEGIVQFYLVVIKKLPYFLSEEFSYQWVFLSLTLHTIPGLILTFDTISKNVMKEKPRNSEEIISKKYMFLLISYGALLALAMLVIYFLYINAPISITNRNTELGKLNPYYLFTSATTELWSGVDVIQAKTLTMLMTTLYFCECALAVQIRRPNMSIIKSFKEGNKFMYIVIGLLFLIYLLIMYIPNLQIALATSNFGIQFNFVFLRIEDWAICFGIAILCCIGPFELIKYISRKQGVFY</sequence>
<dbReference type="InterPro" id="IPR036412">
    <property type="entry name" value="HAD-like_sf"/>
</dbReference>
<evidence type="ECO:0000313" key="13">
    <source>
        <dbReference type="EMBL" id="QEE14736.1"/>
    </source>
</evidence>
<reference evidence="13 14" key="2">
    <citation type="journal article" date="2024" name="Int. J. Syst. Evol. Microbiol.">
        <title>Promethearchaeum syntrophicum gen. nov., sp. nov., an anaerobic, obligately syntrophic archaeon, the first isolate of the lineage 'Asgard' archaea, and proposal of the new archaeal phylum Promethearchaeota phyl. nov. and kingdom Promethearchaeati regn. nov.</title>
        <authorList>
            <person name="Imachi H."/>
            <person name="Nobu M.K."/>
            <person name="Kato S."/>
            <person name="Takaki Y."/>
            <person name="Miyazaki M."/>
            <person name="Miyata M."/>
            <person name="Ogawara M."/>
            <person name="Saito Y."/>
            <person name="Sakai S."/>
            <person name="Tahara Y.O."/>
            <person name="Takano Y."/>
            <person name="Tasumi E."/>
            <person name="Uematsu K."/>
            <person name="Yoshimura T."/>
            <person name="Itoh T."/>
            <person name="Ohkuma M."/>
            <person name="Takai K."/>
        </authorList>
    </citation>
    <scope>NUCLEOTIDE SEQUENCE [LARGE SCALE GENOMIC DNA]</scope>
    <source>
        <strain evidence="13 14">MK-D1</strain>
    </source>
</reference>
<feature type="transmembrane region" description="Helical" evidence="11">
    <location>
        <begin position="90"/>
        <end position="108"/>
    </location>
</feature>
<dbReference type="RefSeq" id="WP_147661680.1">
    <property type="nucleotide sequence ID" value="NZ_CP042905.2"/>
</dbReference>
<keyword evidence="9 11" id="KW-1133">Transmembrane helix</keyword>
<dbReference type="GO" id="GO:0005886">
    <property type="term" value="C:plasma membrane"/>
    <property type="evidence" value="ECO:0007669"/>
    <property type="project" value="UniProtKB-SubCell"/>
</dbReference>
<dbReference type="InterPro" id="IPR004014">
    <property type="entry name" value="ATPase_P-typ_cation-transptr_N"/>
</dbReference>
<evidence type="ECO:0000256" key="9">
    <source>
        <dbReference type="ARBA" id="ARBA00022989"/>
    </source>
</evidence>
<evidence type="ECO:0000256" key="3">
    <source>
        <dbReference type="ARBA" id="ARBA00022553"/>
    </source>
</evidence>
<dbReference type="InterPro" id="IPR018303">
    <property type="entry name" value="ATPase_P-typ_P_site"/>
</dbReference>
<dbReference type="SUPFAM" id="SSF81665">
    <property type="entry name" value="Calcium ATPase, transmembrane domain M"/>
    <property type="match status" value="1"/>
</dbReference>
<dbReference type="Gene3D" id="3.40.1110.10">
    <property type="entry name" value="Calcium-transporting ATPase, cytoplasmic domain N"/>
    <property type="match status" value="1"/>
</dbReference>
<dbReference type="AlphaFoldDB" id="A0A5B9D813"/>
<dbReference type="PANTHER" id="PTHR43294:SF21">
    <property type="entry name" value="CATION TRANSPORTING ATPASE"/>
    <property type="match status" value="1"/>
</dbReference>
<dbReference type="Gene3D" id="2.70.150.10">
    <property type="entry name" value="Calcium-transporting ATPase, cytoplasmic transduction domain A"/>
    <property type="match status" value="1"/>
</dbReference>
<evidence type="ECO:0000256" key="2">
    <source>
        <dbReference type="ARBA" id="ARBA00022475"/>
    </source>
</evidence>
<dbReference type="KEGG" id="psyt:DSAG12_00551"/>
<dbReference type="PROSITE" id="PS00154">
    <property type="entry name" value="ATPASE_E1_E2"/>
    <property type="match status" value="1"/>
</dbReference>
<feature type="transmembrane region" description="Helical" evidence="11">
    <location>
        <begin position="721"/>
        <end position="742"/>
    </location>
</feature>
<keyword evidence="4 11" id="KW-0812">Transmembrane</keyword>
<dbReference type="Gene3D" id="1.20.1110.10">
    <property type="entry name" value="Calcium-transporting ATPase, transmembrane domain"/>
    <property type="match status" value="1"/>
</dbReference>
<dbReference type="Pfam" id="PF13246">
    <property type="entry name" value="Cation_ATPase"/>
    <property type="match status" value="1"/>
</dbReference>
<dbReference type="Proteomes" id="UP000321408">
    <property type="component" value="Chromosome"/>
</dbReference>
<keyword evidence="8" id="KW-1278">Translocase</keyword>
<dbReference type="GO" id="GO:0006883">
    <property type="term" value="P:intracellular sodium ion homeostasis"/>
    <property type="evidence" value="ECO:0007669"/>
    <property type="project" value="TreeGrafter"/>
</dbReference>
<dbReference type="InterPro" id="IPR023298">
    <property type="entry name" value="ATPase_P-typ_TM_dom_sf"/>
</dbReference>
<dbReference type="InterPro" id="IPR044492">
    <property type="entry name" value="P_typ_ATPase_HD_dom"/>
</dbReference>
<feature type="domain" description="Cation-transporting P-type ATPase N-terminal" evidence="12">
    <location>
        <begin position="10"/>
        <end position="82"/>
    </location>
</feature>
<dbReference type="GeneID" id="41328556"/>
<dbReference type="InterPro" id="IPR023214">
    <property type="entry name" value="HAD_sf"/>
</dbReference>
<evidence type="ECO:0000256" key="11">
    <source>
        <dbReference type="SAM" id="Phobius"/>
    </source>
</evidence>
<dbReference type="PANTHER" id="PTHR43294">
    <property type="entry name" value="SODIUM/POTASSIUM-TRANSPORTING ATPASE SUBUNIT ALPHA"/>
    <property type="match status" value="1"/>
</dbReference>
<feature type="transmembrane region" description="Helical" evidence="11">
    <location>
        <begin position="257"/>
        <end position="275"/>
    </location>
</feature>
<dbReference type="NCBIfam" id="TIGR01494">
    <property type="entry name" value="ATPase_P-type"/>
    <property type="match status" value="2"/>
</dbReference>
<feature type="transmembrane region" description="Helical" evidence="11">
    <location>
        <begin position="797"/>
        <end position="819"/>
    </location>
</feature>
<keyword evidence="2" id="KW-1003">Cell membrane</keyword>
<dbReference type="EMBL" id="CP042905">
    <property type="protein sequence ID" value="QEE14736.1"/>
    <property type="molecule type" value="Genomic_DNA"/>
</dbReference>
<dbReference type="FunFam" id="2.70.150.10:FF:000160">
    <property type="entry name" value="Sarcoplasmic/endoplasmic reticulum calcium ATPase 1"/>
    <property type="match status" value="1"/>
</dbReference>
<dbReference type="Gene3D" id="3.40.50.1000">
    <property type="entry name" value="HAD superfamily/HAD-like"/>
    <property type="match status" value="1"/>
</dbReference>
<dbReference type="InterPro" id="IPR059000">
    <property type="entry name" value="ATPase_P-type_domA"/>
</dbReference>
<keyword evidence="10 11" id="KW-0472">Membrane</keyword>
<dbReference type="OrthoDB" id="146001at2157"/>
<accession>A0A5B9D813</accession>
<feature type="transmembrane region" description="Helical" evidence="11">
    <location>
        <begin position="754"/>
        <end position="777"/>
    </location>
</feature>
<keyword evidence="7" id="KW-0460">Magnesium</keyword>
<organism evidence="13 14">
    <name type="scientific">Promethearchaeum syntrophicum</name>
    <dbReference type="NCBI Taxonomy" id="2594042"/>
    <lineage>
        <taxon>Archaea</taxon>
        <taxon>Promethearchaeati</taxon>
        <taxon>Promethearchaeota</taxon>
        <taxon>Promethearchaeia</taxon>
        <taxon>Promethearchaeales</taxon>
        <taxon>Promethearchaeaceae</taxon>
        <taxon>Promethearchaeum</taxon>
    </lineage>
</organism>
<evidence type="ECO:0000256" key="8">
    <source>
        <dbReference type="ARBA" id="ARBA00022967"/>
    </source>
</evidence>
<dbReference type="SMART" id="SM00831">
    <property type="entry name" value="Cation_ATPase_N"/>
    <property type="match status" value="1"/>
</dbReference>
<dbReference type="GO" id="GO:1902600">
    <property type="term" value="P:proton transmembrane transport"/>
    <property type="evidence" value="ECO:0007669"/>
    <property type="project" value="TreeGrafter"/>
</dbReference>
<dbReference type="InterPro" id="IPR008250">
    <property type="entry name" value="ATPase_P-typ_transduc_dom_A_sf"/>
</dbReference>
<dbReference type="InterPro" id="IPR050510">
    <property type="entry name" value="Cation_transp_ATPase_P-type"/>
</dbReference>
<feature type="transmembrane region" description="Helical" evidence="11">
    <location>
        <begin position="856"/>
        <end position="875"/>
    </location>
</feature>
<keyword evidence="14" id="KW-1185">Reference proteome</keyword>
<proteinExistence type="predicted"/>